<dbReference type="InterPro" id="IPR001932">
    <property type="entry name" value="PPM-type_phosphatase-like_dom"/>
</dbReference>
<dbReference type="Gene3D" id="3.60.40.10">
    <property type="entry name" value="PPM-type phosphatase domain"/>
    <property type="match status" value="1"/>
</dbReference>
<name>A0AAW6U678_9BACT</name>
<dbReference type="AlphaFoldDB" id="A0AAW6U678"/>
<evidence type="ECO:0000313" key="3">
    <source>
        <dbReference type="Proteomes" id="UP001431776"/>
    </source>
</evidence>
<dbReference type="GO" id="GO:0004722">
    <property type="term" value="F:protein serine/threonine phosphatase activity"/>
    <property type="evidence" value="ECO:0007669"/>
    <property type="project" value="InterPro"/>
</dbReference>
<dbReference type="Pfam" id="PF00481">
    <property type="entry name" value="PP2C"/>
    <property type="match status" value="1"/>
</dbReference>
<proteinExistence type="predicted"/>
<comment type="caution">
    <text evidence="2">The sequence shown here is derived from an EMBL/GenBank/DDBJ whole genome shotgun (WGS) entry which is preliminary data.</text>
</comment>
<dbReference type="SMART" id="SM00331">
    <property type="entry name" value="PP2C_SIG"/>
    <property type="match status" value="1"/>
</dbReference>
<gene>
    <name evidence="2" type="ORF">QJ522_21240</name>
</gene>
<feature type="domain" description="PPM-type phosphatase" evidence="1">
    <location>
        <begin position="4"/>
        <end position="261"/>
    </location>
</feature>
<dbReference type="PANTHER" id="PTHR47992">
    <property type="entry name" value="PROTEIN PHOSPHATASE"/>
    <property type="match status" value="1"/>
</dbReference>
<dbReference type="EMBL" id="JASCXX010000042">
    <property type="protein sequence ID" value="MDI6451601.1"/>
    <property type="molecule type" value="Genomic_DNA"/>
</dbReference>
<dbReference type="SUPFAM" id="SSF81606">
    <property type="entry name" value="PP2C-like"/>
    <property type="match status" value="1"/>
</dbReference>
<sequence length="293" mass="31394">MTLRFSHRIIAGPRDNIEDNLGLARISLPIHNQTATVAVIADGVRGEEGGEVASAMAVKTLIAGIVTSLSALAGAFEAALPTPEEIDTLLAHAMTAANRAVLGQAAADPHLKHMATTAVCVLAVGDTLHVAWVGDSRAYLYTQGELRRLTRDHTETQRLIDAGCLDPARALWHPRAHRITRCVGQTEGFQPDLTTHRLSPGDIVLLATDGLTDVLGDHKIGQILHMTADDRLSMDEAARQLVKAALLACTSDNTSVLLFEPIPVAPGLERTRTGAFPPAFFRTRQPHEEGAKL</sequence>
<dbReference type="Proteomes" id="UP001431776">
    <property type="component" value="Unassembled WGS sequence"/>
</dbReference>
<protein>
    <submittedName>
        <fullName evidence="2">Protein phosphatase 2C domain-containing protein</fullName>
    </submittedName>
</protein>
<dbReference type="InterPro" id="IPR015655">
    <property type="entry name" value="PP2C"/>
</dbReference>
<organism evidence="2 3">
    <name type="scientific">Anaerobaca lacustris</name>
    <dbReference type="NCBI Taxonomy" id="3044600"/>
    <lineage>
        <taxon>Bacteria</taxon>
        <taxon>Pseudomonadati</taxon>
        <taxon>Planctomycetota</taxon>
        <taxon>Phycisphaerae</taxon>
        <taxon>Sedimentisphaerales</taxon>
        <taxon>Anaerobacaceae</taxon>
        <taxon>Anaerobaca</taxon>
    </lineage>
</organism>
<evidence type="ECO:0000259" key="1">
    <source>
        <dbReference type="PROSITE" id="PS51746"/>
    </source>
</evidence>
<dbReference type="SMART" id="SM00332">
    <property type="entry name" value="PP2Cc"/>
    <property type="match status" value="1"/>
</dbReference>
<evidence type="ECO:0000313" key="2">
    <source>
        <dbReference type="EMBL" id="MDI6451601.1"/>
    </source>
</evidence>
<dbReference type="CDD" id="cd00143">
    <property type="entry name" value="PP2Cc"/>
    <property type="match status" value="1"/>
</dbReference>
<dbReference type="RefSeq" id="WP_349247011.1">
    <property type="nucleotide sequence ID" value="NZ_JASCXX010000042.1"/>
</dbReference>
<reference evidence="2" key="1">
    <citation type="submission" date="2023-05" db="EMBL/GenBank/DDBJ databases">
        <title>Anaerotaeda fermentans gen. nov., sp. nov., a novel anaerobic planctomycete of the new family within the order Sedimentisphaerales isolated from Taman Peninsula, Russia.</title>
        <authorList>
            <person name="Khomyakova M.A."/>
            <person name="Merkel A.Y."/>
            <person name="Slobodkin A.I."/>
        </authorList>
    </citation>
    <scope>NUCLEOTIDE SEQUENCE</scope>
    <source>
        <strain evidence="2">M17dextr</strain>
    </source>
</reference>
<keyword evidence="3" id="KW-1185">Reference proteome</keyword>
<dbReference type="InterPro" id="IPR036457">
    <property type="entry name" value="PPM-type-like_dom_sf"/>
</dbReference>
<accession>A0AAW6U678</accession>
<dbReference type="PROSITE" id="PS51746">
    <property type="entry name" value="PPM_2"/>
    <property type="match status" value="1"/>
</dbReference>